<evidence type="ECO:0000256" key="3">
    <source>
        <dbReference type="ARBA" id="ARBA00022801"/>
    </source>
</evidence>
<keyword evidence="8" id="KW-1185">Reference proteome</keyword>
<dbReference type="RefSeq" id="WP_373973337.1">
    <property type="nucleotide sequence ID" value="NZ_JBHDLJ010000019.1"/>
</dbReference>
<proteinExistence type="inferred from homology"/>
<feature type="region of interest" description="Disordered" evidence="5">
    <location>
        <begin position="25"/>
        <end position="62"/>
    </location>
</feature>
<dbReference type="PRINTS" id="PR01210">
    <property type="entry name" value="GGTRANSPTASE"/>
</dbReference>
<evidence type="ECO:0000256" key="6">
    <source>
        <dbReference type="SAM" id="SignalP"/>
    </source>
</evidence>
<dbReference type="Gene3D" id="3.60.20.40">
    <property type="match status" value="1"/>
</dbReference>
<evidence type="ECO:0000256" key="1">
    <source>
        <dbReference type="ARBA" id="ARBA00009381"/>
    </source>
</evidence>
<keyword evidence="3" id="KW-0378">Hydrolase</keyword>
<gene>
    <name evidence="7" type="ORF">ACETWP_16345</name>
</gene>
<feature type="chain" id="PRO_5047498559" evidence="6">
    <location>
        <begin position="27"/>
        <end position="571"/>
    </location>
</feature>
<keyword evidence="7" id="KW-0012">Acyltransferase</keyword>
<dbReference type="EMBL" id="JBHDLJ010000019">
    <property type="protein sequence ID" value="MFB0836160.1"/>
    <property type="molecule type" value="Genomic_DNA"/>
</dbReference>
<evidence type="ECO:0000256" key="2">
    <source>
        <dbReference type="ARBA" id="ARBA00022679"/>
    </source>
</evidence>
<dbReference type="SUPFAM" id="SSF56235">
    <property type="entry name" value="N-terminal nucleophile aminohydrolases (Ntn hydrolases)"/>
    <property type="match status" value="1"/>
</dbReference>
<dbReference type="PANTHER" id="PTHR43199">
    <property type="entry name" value="GLUTATHIONE HYDROLASE"/>
    <property type="match status" value="1"/>
</dbReference>
<dbReference type="InterPro" id="IPR051792">
    <property type="entry name" value="GGT_bact"/>
</dbReference>
<keyword evidence="4" id="KW-0865">Zymogen</keyword>
<evidence type="ECO:0000256" key="4">
    <source>
        <dbReference type="ARBA" id="ARBA00023145"/>
    </source>
</evidence>
<dbReference type="InterPro" id="IPR029055">
    <property type="entry name" value="Ntn_hydrolases_N"/>
</dbReference>
<organism evidence="7 8">
    <name type="scientific">Arthrobacter halodurans</name>
    <dbReference type="NCBI Taxonomy" id="516699"/>
    <lineage>
        <taxon>Bacteria</taxon>
        <taxon>Bacillati</taxon>
        <taxon>Actinomycetota</taxon>
        <taxon>Actinomycetes</taxon>
        <taxon>Micrococcales</taxon>
        <taxon>Micrococcaceae</taxon>
        <taxon>Arthrobacter</taxon>
    </lineage>
</organism>
<dbReference type="PANTHER" id="PTHR43199:SF1">
    <property type="entry name" value="GLUTATHIONE HYDROLASE PROENZYME"/>
    <property type="match status" value="1"/>
</dbReference>
<keyword evidence="2 7" id="KW-0808">Transferase</keyword>
<evidence type="ECO:0000313" key="8">
    <source>
        <dbReference type="Proteomes" id="UP001575652"/>
    </source>
</evidence>
<comment type="caution">
    <text evidence="7">The sequence shown here is derived from an EMBL/GenBank/DDBJ whole genome shotgun (WGS) entry which is preliminary data.</text>
</comment>
<dbReference type="Gene3D" id="1.10.246.130">
    <property type="match status" value="1"/>
</dbReference>
<dbReference type="InterPro" id="IPR043137">
    <property type="entry name" value="GGT_ssub_C"/>
</dbReference>
<dbReference type="GO" id="GO:0103068">
    <property type="term" value="F:leukotriene C4 gamma-glutamyl transferase activity"/>
    <property type="evidence" value="ECO:0007669"/>
    <property type="project" value="UniProtKB-EC"/>
</dbReference>
<dbReference type="Proteomes" id="UP001575652">
    <property type="component" value="Unassembled WGS sequence"/>
</dbReference>
<feature type="signal peptide" evidence="6">
    <location>
        <begin position="1"/>
        <end position="26"/>
    </location>
</feature>
<evidence type="ECO:0000313" key="7">
    <source>
        <dbReference type="EMBL" id="MFB0836160.1"/>
    </source>
</evidence>
<evidence type="ECO:0000256" key="5">
    <source>
        <dbReference type="SAM" id="MobiDB-lite"/>
    </source>
</evidence>
<dbReference type="Pfam" id="PF01019">
    <property type="entry name" value="G_glu_transpept"/>
    <property type="match status" value="1"/>
</dbReference>
<dbReference type="EC" id="2.3.2.2" evidence="7"/>
<feature type="compositionally biased region" description="Low complexity" evidence="5">
    <location>
        <begin position="35"/>
        <end position="62"/>
    </location>
</feature>
<reference evidence="7 8" key="1">
    <citation type="submission" date="2024-09" db="EMBL/GenBank/DDBJ databases">
        <authorList>
            <person name="Salinas-Garcia M.A."/>
            <person name="Prieme A."/>
        </authorList>
    </citation>
    <scope>NUCLEOTIDE SEQUENCE [LARGE SCALE GENOMIC DNA]</scope>
    <source>
        <strain evidence="7 8">DSM 21081</strain>
    </source>
</reference>
<dbReference type="InterPro" id="IPR043138">
    <property type="entry name" value="GGT_lsub"/>
</dbReference>
<sequence>MPIRSRFRLPAAAAGLLLVAGCSAPAGPAQPPSSAPAATAEPTPSATAEPTPSASATSEAPADSLLKDHAVSAAHPAAVEAGMGILDAGGNAADAAVATAFAVAVVEPFASGIGGGGSAVLAAAGGEPVAYDYREVVAQDGVIPESGTGIPGFVAGLARIHEEQGELEWAELLQPAIGLAENGFEITAFLAHRMDSDAGPAALGDLPQFNSWGGVFPLGEGDELVQQDLADTMRVLADEGPEAFYTGSLVKDLSRVDGIDARSLAAYRPERLEPARGAFGEYDVVSAAPALPGAALVQMLQIAEELGAGSAEPGSADYVDRISRAWTVADASVTEEFGDPRFVDVPVDRLTDAEANARLARESATAAGAAADRPLASAARAIVPGNTTHLTVVDSDGLTVSMTNTITNFWGGGAAESVGGFFLNNQLSRFASLDTPNNQPAPGRKSVSWAAPSLVLDGEGRAVLGLGSPGGHQIPNILTGVLVPWALQGASLQEAVDAPRHHLQDGVIALEREPGESLGGFIRSRGWEQQVTTRQDAVFGSVQALEIDYDSGTITGATDSRREAAFKVAQP</sequence>
<keyword evidence="6" id="KW-0732">Signal</keyword>
<dbReference type="PROSITE" id="PS51257">
    <property type="entry name" value="PROKAR_LIPOPROTEIN"/>
    <property type="match status" value="1"/>
</dbReference>
<protein>
    <submittedName>
        <fullName evidence="7">Gamma-glutamyltransferase</fullName>
        <ecNumber evidence="7">2.3.2.2</ecNumber>
    </submittedName>
</protein>
<comment type="similarity">
    <text evidence="1">Belongs to the gamma-glutamyltransferase family.</text>
</comment>
<accession>A0ABV4UR73</accession>
<name>A0ABV4UR73_9MICC</name>